<accession>A0A4V6RXN3</accession>
<dbReference type="Proteomes" id="UP000310334">
    <property type="component" value="Unassembled WGS sequence"/>
</dbReference>
<dbReference type="EMBL" id="SSNT01000003">
    <property type="protein sequence ID" value="THF81800.1"/>
    <property type="molecule type" value="Genomic_DNA"/>
</dbReference>
<evidence type="ECO:0000313" key="1">
    <source>
        <dbReference type="EMBL" id="THF81800.1"/>
    </source>
</evidence>
<dbReference type="RefSeq" id="WP_136351888.1">
    <property type="nucleotide sequence ID" value="NZ_CP046266.1"/>
</dbReference>
<reference evidence="1 2" key="1">
    <citation type="submission" date="2019-04" db="EMBL/GenBank/DDBJ databases">
        <title>Bacillus sediminilitoris sp. nov., isolated from a tidal flat sediment on the East China Sea.</title>
        <authorList>
            <person name="Wei Y."/>
            <person name="Mao H."/>
            <person name="Fang J."/>
        </authorList>
    </citation>
    <scope>NUCLEOTIDE SEQUENCE [LARGE SCALE GENOMIC DNA]</scope>
    <source>
        <strain evidence="1 2">DSL-17</strain>
    </source>
</reference>
<proteinExistence type="predicted"/>
<name>A0A4V6RXN3_9BACI</name>
<sequence length="43" mass="4996">MNRTVTSIVSMGVGAAAYYFARNSNMTSNRSMKKMRRRIMKMF</sequence>
<evidence type="ECO:0000313" key="2">
    <source>
        <dbReference type="Proteomes" id="UP000310334"/>
    </source>
</evidence>
<protein>
    <submittedName>
        <fullName evidence="1">DUF3918 domain-containing protein</fullName>
    </submittedName>
</protein>
<gene>
    <name evidence="1" type="ORF">E6W99_03885</name>
</gene>
<dbReference type="InterPro" id="IPR025029">
    <property type="entry name" value="DUF3918"/>
</dbReference>
<dbReference type="Pfam" id="PF13056">
    <property type="entry name" value="DUF3918"/>
    <property type="match status" value="1"/>
</dbReference>
<organism evidence="1 2">
    <name type="scientific">Metabacillus sediminilitoris</name>
    <dbReference type="NCBI Taxonomy" id="2567941"/>
    <lineage>
        <taxon>Bacteria</taxon>
        <taxon>Bacillati</taxon>
        <taxon>Bacillota</taxon>
        <taxon>Bacilli</taxon>
        <taxon>Bacillales</taxon>
        <taxon>Bacillaceae</taxon>
        <taxon>Metabacillus</taxon>
    </lineage>
</organism>
<dbReference type="AlphaFoldDB" id="A0A4V6RXN3"/>
<comment type="caution">
    <text evidence="1">The sequence shown here is derived from an EMBL/GenBank/DDBJ whole genome shotgun (WGS) entry which is preliminary data.</text>
</comment>
<keyword evidence="2" id="KW-1185">Reference proteome</keyword>